<dbReference type="GO" id="GO:0045333">
    <property type="term" value="P:cellular respiration"/>
    <property type="evidence" value="ECO:0007669"/>
    <property type="project" value="UniProtKB-ARBA"/>
</dbReference>
<protein>
    <submittedName>
        <fullName evidence="3">2-oxoglutarate oxidoreductase</fullName>
    </submittedName>
</protein>
<feature type="domain" description="Thiamine pyrophosphate enzyme TPP-binding" evidence="2">
    <location>
        <begin position="51"/>
        <end position="202"/>
    </location>
</feature>
<evidence type="ECO:0000313" key="4">
    <source>
        <dbReference type="Proteomes" id="UP000824262"/>
    </source>
</evidence>
<name>A0A9D1CSP2_9FIRM</name>
<sequence length="253" mass="27590">MAEKVYTKPKCLLPLSSGFCPGCLHSLATKLIAESIDELGVAERVINVLPVGCATMNSLYWKLDMVTSAHGRAPAVATGIKRCRPDALVFAYQGDGDLASIGLSEIMMAANRGEHITIFFANNSTYGMTGGQMAPTTLVGQKSTTCIYGRDPDTMGYPLRMCELIKELEAPVYVARFSLNSPVNIRKAKAGIKKAMKNQVDGLGFSFVELLTNCPTNWHMSPVKTLEFMEEHTMKYFPCGVFKDVTAKEADKA</sequence>
<evidence type="ECO:0000256" key="1">
    <source>
        <dbReference type="ARBA" id="ARBA00023002"/>
    </source>
</evidence>
<dbReference type="Pfam" id="PF02775">
    <property type="entry name" value="TPP_enzyme_C"/>
    <property type="match status" value="1"/>
</dbReference>
<dbReference type="GO" id="GO:0030976">
    <property type="term" value="F:thiamine pyrophosphate binding"/>
    <property type="evidence" value="ECO:0007669"/>
    <property type="project" value="InterPro"/>
</dbReference>
<dbReference type="EMBL" id="DVGA01000034">
    <property type="protein sequence ID" value="HIQ78229.1"/>
    <property type="molecule type" value="Genomic_DNA"/>
</dbReference>
<dbReference type="InterPro" id="IPR029061">
    <property type="entry name" value="THDP-binding"/>
</dbReference>
<dbReference type="InterPro" id="IPR051457">
    <property type="entry name" value="2-oxoacid:Fd_oxidoreductase"/>
</dbReference>
<reference evidence="3" key="1">
    <citation type="submission" date="2020-10" db="EMBL/GenBank/DDBJ databases">
        <authorList>
            <person name="Gilroy R."/>
        </authorList>
    </citation>
    <scope>NUCLEOTIDE SEQUENCE</scope>
    <source>
        <strain evidence="3">ChiBcolR7-354</strain>
    </source>
</reference>
<keyword evidence="1" id="KW-0560">Oxidoreductase</keyword>
<dbReference type="Proteomes" id="UP000824262">
    <property type="component" value="Unassembled WGS sequence"/>
</dbReference>
<proteinExistence type="predicted"/>
<organism evidence="3 4">
    <name type="scientific">Candidatus Scatomorpha intestinavium</name>
    <dbReference type="NCBI Taxonomy" id="2840922"/>
    <lineage>
        <taxon>Bacteria</taxon>
        <taxon>Bacillati</taxon>
        <taxon>Bacillota</taxon>
        <taxon>Clostridia</taxon>
        <taxon>Eubacteriales</taxon>
        <taxon>Candidatus Scatomorpha</taxon>
    </lineage>
</organism>
<reference evidence="3" key="2">
    <citation type="journal article" date="2021" name="PeerJ">
        <title>Extensive microbial diversity within the chicken gut microbiome revealed by metagenomics and culture.</title>
        <authorList>
            <person name="Gilroy R."/>
            <person name="Ravi A."/>
            <person name="Getino M."/>
            <person name="Pursley I."/>
            <person name="Horton D.L."/>
            <person name="Alikhan N.F."/>
            <person name="Baker D."/>
            <person name="Gharbi K."/>
            <person name="Hall N."/>
            <person name="Watson M."/>
            <person name="Adriaenssens E.M."/>
            <person name="Foster-Nyarko E."/>
            <person name="Jarju S."/>
            <person name="Secka A."/>
            <person name="Antonio M."/>
            <person name="Oren A."/>
            <person name="Chaudhuri R.R."/>
            <person name="La Ragione R."/>
            <person name="Hildebrand F."/>
            <person name="Pallen M.J."/>
        </authorList>
    </citation>
    <scope>NUCLEOTIDE SEQUENCE</scope>
    <source>
        <strain evidence="3">ChiBcolR7-354</strain>
    </source>
</reference>
<dbReference type="Gene3D" id="3.40.50.970">
    <property type="match status" value="1"/>
</dbReference>
<dbReference type="SUPFAM" id="SSF52518">
    <property type="entry name" value="Thiamin diphosphate-binding fold (THDP-binding)"/>
    <property type="match status" value="1"/>
</dbReference>
<dbReference type="AlphaFoldDB" id="A0A9D1CSP2"/>
<comment type="caution">
    <text evidence="3">The sequence shown here is derived from an EMBL/GenBank/DDBJ whole genome shotgun (WGS) entry which is preliminary data.</text>
</comment>
<evidence type="ECO:0000259" key="2">
    <source>
        <dbReference type="Pfam" id="PF02775"/>
    </source>
</evidence>
<accession>A0A9D1CSP2</accession>
<gene>
    <name evidence="3" type="ORF">IAB77_03105</name>
</gene>
<dbReference type="GO" id="GO:0016625">
    <property type="term" value="F:oxidoreductase activity, acting on the aldehyde or oxo group of donors, iron-sulfur protein as acceptor"/>
    <property type="evidence" value="ECO:0007669"/>
    <property type="project" value="UniProtKB-ARBA"/>
</dbReference>
<dbReference type="PANTHER" id="PTHR48084">
    <property type="entry name" value="2-OXOGLUTARATE OXIDOREDUCTASE SUBUNIT KORB-RELATED"/>
    <property type="match status" value="1"/>
</dbReference>
<dbReference type="InterPro" id="IPR011766">
    <property type="entry name" value="TPP_enzyme_TPP-bd"/>
</dbReference>
<dbReference type="PANTHER" id="PTHR48084:SF3">
    <property type="entry name" value="SUBUNIT OF PYRUVATE:FLAVODOXIN OXIDOREDUCTASE"/>
    <property type="match status" value="1"/>
</dbReference>
<evidence type="ECO:0000313" key="3">
    <source>
        <dbReference type="EMBL" id="HIQ78229.1"/>
    </source>
</evidence>